<feature type="domain" description="BED-type" evidence="11">
    <location>
        <begin position="53"/>
        <end position="104"/>
    </location>
</feature>
<feature type="region of interest" description="Disordered" evidence="10">
    <location>
        <begin position="24"/>
        <end position="53"/>
    </location>
</feature>
<keyword evidence="8" id="KW-0539">Nucleus</keyword>
<dbReference type="GO" id="GO:0008270">
    <property type="term" value="F:zinc ion binding"/>
    <property type="evidence" value="ECO:0007669"/>
    <property type="project" value="UniProtKB-KW"/>
</dbReference>
<evidence type="ECO:0000313" key="12">
    <source>
        <dbReference type="EMBL" id="PON59173.1"/>
    </source>
</evidence>
<keyword evidence="6" id="KW-0238">DNA-binding</keyword>
<evidence type="ECO:0000259" key="11">
    <source>
        <dbReference type="PROSITE" id="PS50808"/>
    </source>
</evidence>
<dbReference type="InterPro" id="IPR052035">
    <property type="entry name" value="ZnF_BED_domain_contain"/>
</dbReference>
<evidence type="ECO:0000256" key="6">
    <source>
        <dbReference type="ARBA" id="ARBA00023125"/>
    </source>
</evidence>
<protein>
    <submittedName>
        <fullName evidence="12">Ribonuclease H-like domain containing protein</fullName>
    </submittedName>
</protein>
<evidence type="ECO:0000256" key="5">
    <source>
        <dbReference type="ARBA" id="ARBA00023015"/>
    </source>
</evidence>
<dbReference type="GO" id="GO:0005634">
    <property type="term" value="C:nucleus"/>
    <property type="evidence" value="ECO:0007669"/>
    <property type="project" value="UniProtKB-SubCell"/>
</dbReference>
<dbReference type="STRING" id="3476.A0A2P5CDN1"/>
<comment type="subcellular location">
    <subcellularLocation>
        <location evidence="1">Nucleus</location>
    </subcellularLocation>
</comment>
<evidence type="ECO:0000256" key="10">
    <source>
        <dbReference type="SAM" id="MobiDB-lite"/>
    </source>
</evidence>
<sequence>MEQEVENVDAQVDDWIKETKRAEIEVSRSNDKDEDNNDAADVEQPRKRKRAGKKTSSIWEHFTMIDGKDRAACNYCNLDYAANTKLCGTSILWSHVEYKCRKCPFSDWVEQNKKQQMSMLQFTKKTADSEVASSGQLVKFSQKKIKEEISTYFILDELPFRHVDGKGFQRLIRYFFPNSLREVERFDILEWWRISGCKYTIVSQMAKDVLAVQVSTIASESAFSTGERILDLFRSSLSPRMVEALICSKNWLTCESDEPIVLRQYMDEIEALETSEKVAPEMELGELDIVTLDVL</sequence>
<dbReference type="PANTHER" id="PTHR46481:SF2">
    <property type="entry name" value="BED-TYPE DOMAIN-CONTAINING PROTEIN"/>
    <property type="match status" value="1"/>
</dbReference>
<comment type="caution">
    <text evidence="12">The sequence shown here is derived from an EMBL/GenBank/DDBJ whole genome shotgun (WGS) entry which is preliminary data.</text>
</comment>
<dbReference type="Pfam" id="PF05699">
    <property type="entry name" value="Dimer_Tnp_hAT"/>
    <property type="match status" value="1"/>
</dbReference>
<reference evidence="13" key="1">
    <citation type="submission" date="2016-06" db="EMBL/GenBank/DDBJ databases">
        <title>Parallel loss of symbiosis genes in relatives of nitrogen-fixing non-legume Parasponia.</title>
        <authorList>
            <person name="Van Velzen R."/>
            <person name="Holmer R."/>
            <person name="Bu F."/>
            <person name="Rutten L."/>
            <person name="Van Zeijl A."/>
            <person name="Liu W."/>
            <person name="Santuari L."/>
            <person name="Cao Q."/>
            <person name="Sharma T."/>
            <person name="Shen D."/>
            <person name="Roswanjaya Y."/>
            <person name="Wardhani T."/>
            <person name="Kalhor M.S."/>
            <person name="Jansen J."/>
            <person name="Van den Hoogen J."/>
            <person name="Gungor B."/>
            <person name="Hartog M."/>
            <person name="Hontelez J."/>
            <person name="Verver J."/>
            <person name="Yang W.-C."/>
            <person name="Schijlen E."/>
            <person name="Repin R."/>
            <person name="Schilthuizen M."/>
            <person name="Schranz E."/>
            <person name="Heidstra R."/>
            <person name="Miyata K."/>
            <person name="Fedorova E."/>
            <person name="Kohlen W."/>
            <person name="Bisseling T."/>
            <person name="Smit S."/>
            <person name="Geurts R."/>
        </authorList>
    </citation>
    <scope>NUCLEOTIDE SEQUENCE [LARGE SCALE GENOMIC DNA]</scope>
    <source>
        <strain evidence="13">cv. WU1-14</strain>
    </source>
</reference>
<accession>A0A2P5CDN1</accession>
<keyword evidence="5" id="KW-0805">Transcription regulation</keyword>
<dbReference type="PANTHER" id="PTHR46481">
    <property type="entry name" value="ZINC FINGER BED DOMAIN-CONTAINING PROTEIN 4"/>
    <property type="match status" value="1"/>
</dbReference>
<evidence type="ECO:0000256" key="7">
    <source>
        <dbReference type="ARBA" id="ARBA00023163"/>
    </source>
</evidence>
<evidence type="ECO:0000313" key="13">
    <source>
        <dbReference type="Proteomes" id="UP000237105"/>
    </source>
</evidence>
<organism evidence="12 13">
    <name type="scientific">Parasponia andersonii</name>
    <name type="common">Sponia andersonii</name>
    <dbReference type="NCBI Taxonomy" id="3476"/>
    <lineage>
        <taxon>Eukaryota</taxon>
        <taxon>Viridiplantae</taxon>
        <taxon>Streptophyta</taxon>
        <taxon>Embryophyta</taxon>
        <taxon>Tracheophyta</taxon>
        <taxon>Spermatophyta</taxon>
        <taxon>Magnoliopsida</taxon>
        <taxon>eudicotyledons</taxon>
        <taxon>Gunneridae</taxon>
        <taxon>Pentapetalae</taxon>
        <taxon>rosids</taxon>
        <taxon>fabids</taxon>
        <taxon>Rosales</taxon>
        <taxon>Cannabaceae</taxon>
        <taxon>Parasponia</taxon>
    </lineage>
</organism>
<gene>
    <name evidence="12" type="ORF">PanWU01x14_161000</name>
</gene>
<dbReference type="InterPro" id="IPR008906">
    <property type="entry name" value="HATC_C_dom"/>
</dbReference>
<evidence type="ECO:0000256" key="2">
    <source>
        <dbReference type="ARBA" id="ARBA00022723"/>
    </source>
</evidence>
<dbReference type="SMART" id="SM00614">
    <property type="entry name" value="ZnF_BED"/>
    <property type="match status" value="1"/>
</dbReference>
<keyword evidence="4" id="KW-0862">Zinc</keyword>
<dbReference type="InterPro" id="IPR012337">
    <property type="entry name" value="RNaseH-like_sf"/>
</dbReference>
<dbReference type="OrthoDB" id="1710956at2759"/>
<keyword evidence="7" id="KW-0804">Transcription</keyword>
<keyword evidence="3 9" id="KW-0863">Zinc-finger</keyword>
<proteinExistence type="predicted"/>
<dbReference type="AlphaFoldDB" id="A0A2P5CDN1"/>
<evidence type="ECO:0000256" key="9">
    <source>
        <dbReference type="PROSITE-ProRule" id="PRU00027"/>
    </source>
</evidence>
<dbReference type="SUPFAM" id="SSF53098">
    <property type="entry name" value="Ribonuclease H-like"/>
    <property type="match status" value="1"/>
</dbReference>
<keyword evidence="13" id="KW-1185">Reference proteome</keyword>
<dbReference type="EMBL" id="JXTB01000142">
    <property type="protein sequence ID" value="PON59173.1"/>
    <property type="molecule type" value="Genomic_DNA"/>
</dbReference>
<dbReference type="PROSITE" id="PS50808">
    <property type="entry name" value="ZF_BED"/>
    <property type="match status" value="1"/>
</dbReference>
<dbReference type="GO" id="GO:0046983">
    <property type="term" value="F:protein dimerization activity"/>
    <property type="evidence" value="ECO:0007669"/>
    <property type="project" value="InterPro"/>
</dbReference>
<name>A0A2P5CDN1_PARAD</name>
<evidence type="ECO:0000256" key="1">
    <source>
        <dbReference type="ARBA" id="ARBA00004123"/>
    </source>
</evidence>
<evidence type="ECO:0000256" key="3">
    <source>
        <dbReference type="ARBA" id="ARBA00022771"/>
    </source>
</evidence>
<evidence type="ECO:0000256" key="4">
    <source>
        <dbReference type="ARBA" id="ARBA00022833"/>
    </source>
</evidence>
<dbReference type="InterPro" id="IPR003656">
    <property type="entry name" value="Znf_BED"/>
</dbReference>
<dbReference type="GO" id="GO:0003677">
    <property type="term" value="F:DNA binding"/>
    <property type="evidence" value="ECO:0007669"/>
    <property type="project" value="UniProtKB-KW"/>
</dbReference>
<dbReference type="Proteomes" id="UP000237105">
    <property type="component" value="Unassembled WGS sequence"/>
</dbReference>
<keyword evidence="2" id="KW-0479">Metal-binding</keyword>
<evidence type="ECO:0000256" key="8">
    <source>
        <dbReference type="ARBA" id="ARBA00023242"/>
    </source>
</evidence>
<feature type="compositionally biased region" description="Acidic residues" evidence="10">
    <location>
        <begin position="32"/>
        <end position="41"/>
    </location>
</feature>